<dbReference type="AlphaFoldDB" id="A0A9P7QVC7"/>
<gene>
    <name evidence="1" type="ORF">JMJ77_010269</name>
</gene>
<name>A0A9P7QVC7_9PEZI</name>
<comment type="caution">
    <text evidence="1">The sequence shown here is derived from an EMBL/GenBank/DDBJ whole genome shotgun (WGS) entry which is preliminary data.</text>
</comment>
<reference evidence="1" key="1">
    <citation type="submission" date="2021-05" db="EMBL/GenBank/DDBJ databases">
        <title>Comparative genomics of three Colletotrichum scovillei strains and genetic complementation revealed genes involved fungal growth and virulence on chili pepper.</title>
        <authorList>
            <person name="Hsieh D.-K."/>
            <person name="Chuang S.-C."/>
            <person name="Chen C.-Y."/>
            <person name="Chao Y.-T."/>
            <person name="Lu M.-Y.J."/>
            <person name="Lee M.-H."/>
            <person name="Shih M.-C."/>
        </authorList>
    </citation>
    <scope>NUCLEOTIDE SEQUENCE</scope>
    <source>
        <strain evidence="1">Coll-153</strain>
    </source>
</reference>
<evidence type="ECO:0000313" key="1">
    <source>
        <dbReference type="EMBL" id="KAG7042166.1"/>
    </source>
</evidence>
<evidence type="ECO:0000313" key="2">
    <source>
        <dbReference type="Proteomes" id="UP000699042"/>
    </source>
</evidence>
<keyword evidence="2" id="KW-1185">Reference proteome</keyword>
<sequence>MLAHFFFRSHLRNVLNKSDNMHSKVFIISLLVAVASATITCSGDNAPSGPKTCVYDSQKNAYAKFCSSDYNGSLSFVCLQTKDGQGNNFDCWCYPRV</sequence>
<dbReference type="EMBL" id="JAESDN010000013">
    <property type="protein sequence ID" value="KAG7042166.1"/>
    <property type="molecule type" value="Genomic_DNA"/>
</dbReference>
<accession>A0A9P7QVC7</accession>
<protein>
    <submittedName>
        <fullName evidence="1">Uncharacterized protein</fullName>
    </submittedName>
</protein>
<proteinExistence type="predicted"/>
<organism evidence="1 2">
    <name type="scientific">Colletotrichum scovillei</name>
    <dbReference type="NCBI Taxonomy" id="1209932"/>
    <lineage>
        <taxon>Eukaryota</taxon>
        <taxon>Fungi</taxon>
        <taxon>Dikarya</taxon>
        <taxon>Ascomycota</taxon>
        <taxon>Pezizomycotina</taxon>
        <taxon>Sordariomycetes</taxon>
        <taxon>Hypocreomycetidae</taxon>
        <taxon>Glomerellales</taxon>
        <taxon>Glomerellaceae</taxon>
        <taxon>Colletotrichum</taxon>
        <taxon>Colletotrichum acutatum species complex</taxon>
    </lineage>
</organism>
<dbReference type="Proteomes" id="UP000699042">
    <property type="component" value="Unassembled WGS sequence"/>
</dbReference>